<accession>A0A0C2DTQ7</accession>
<evidence type="ECO:0000313" key="1">
    <source>
        <dbReference type="EMBL" id="KIH76839.1"/>
    </source>
</evidence>
<dbReference type="InterPro" id="IPR036280">
    <property type="entry name" value="Multihaem_cyt_sf"/>
</dbReference>
<protein>
    <submittedName>
        <fullName evidence="1">Cytochrome C</fullName>
    </submittedName>
</protein>
<gene>
    <name evidence="1" type="ORF">GFER_06945</name>
</gene>
<evidence type="ECO:0000313" key="2">
    <source>
        <dbReference type="Proteomes" id="UP000035068"/>
    </source>
</evidence>
<dbReference type="RefSeq" id="WP_040097845.1">
    <property type="nucleotide sequence ID" value="NZ_JWJD01000002.1"/>
</dbReference>
<sequence length="156" mass="17916">MSSKKILAILLAAGLAGLLISCVAGNGYRPPKTHPPIYELGERRVYCVRCHGYDNEEMVYERYNHTPYFTDNHRLVTYQDEAVCAMCHEQSFCNSCHATRVELKPSLRNQTENFRRTQHRGDYLSRHRIDGRIDPTSCFRCHGNPKASQTCRPCHG</sequence>
<proteinExistence type="predicted"/>
<organism evidence="1 2">
    <name type="scientific">Geoalkalibacter ferrihydriticus DSM 17813</name>
    <dbReference type="NCBI Taxonomy" id="1121915"/>
    <lineage>
        <taxon>Bacteria</taxon>
        <taxon>Pseudomonadati</taxon>
        <taxon>Thermodesulfobacteriota</taxon>
        <taxon>Desulfuromonadia</taxon>
        <taxon>Desulfuromonadales</taxon>
        <taxon>Geoalkalibacteraceae</taxon>
        <taxon>Geoalkalibacter</taxon>
    </lineage>
</organism>
<keyword evidence="2" id="KW-1185">Reference proteome</keyword>
<dbReference type="Gene3D" id="3.90.10.10">
    <property type="entry name" value="Cytochrome C3"/>
    <property type="match status" value="1"/>
</dbReference>
<dbReference type="EMBL" id="JWJD01000002">
    <property type="protein sequence ID" value="KIH76839.1"/>
    <property type="molecule type" value="Genomic_DNA"/>
</dbReference>
<reference evidence="1 2" key="1">
    <citation type="submission" date="2014-12" db="EMBL/GenBank/DDBJ databases">
        <title>Genomes of Geoalkalibacter ferrihydriticus and Geoalkalibacter subterraneus, two haloalkaliphilic metal-reducing members of the Geobacteraceae.</title>
        <authorList>
            <person name="Badalamenti J.P."/>
            <person name="Torres C.I."/>
            <person name="Krajmalnik-Brown R."/>
            <person name="Bond D.R."/>
        </authorList>
    </citation>
    <scope>NUCLEOTIDE SEQUENCE [LARGE SCALE GENOMIC DNA]</scope>
    <source>
        <strain evidence="1 2">DSM 17813</strain>
    </source>
</reference>
<dbReference type="AlphaFoldDB" id="A0A0C2DTQ7"/>
<dbReference type="SUPFAM" id="SSF48695">
    <property type="entry name" value="Multiheme cytochromes"/>
    <property type="match status" value="1"/>
</dbReference>
<comment type="caution">
    <text evidence="1">The sequence shown here is derived from an EMBL/GenBank/DDBJ whole genome shotgun (WGS) entry which is preliminary data.</text>
</comment>
<dbReference type="PROSITE" id="PS51257">
    <property type="entry name" value="PROKAR_LIPOPROTEIN"/>
    <property type="match status" value="1"/>
</dbReference>
<name>A0A0C2DTQ7_9BACT</name>
<dbReference type="Proteomes" id="UP000035068">
    <property type="component" value="Unassembled WGS sequence"/>
</dbReference>